<dbReference type="AlphaFoldDB" id="A0A517RPU6"/>
<sequence>MATPSLLSYILRDRLNSENNQCLNPNRIRNVFVVHYLLAPIAERSLINVSVSITELYVQLKHRLDQPLPPLDYAQFKPPTTGKGQQWLF</sequence>
<evidence type="ECO:0000313" key="1">
    <source>
        <dbReference type="EMBL" id="QDT45885.1"/>
    </source>
</evidence>
<gene>
    <name evidence="1" type="ORF">Pan241w_60130</name>
</gene>
<protein>
    <submittedName>
        <fullName evidence="1">Uncharacterized protein</fullName>
    </submittedName>
</protein>
<dbReference type="KEGG" id="gaz:Pan241w_60130"/>
<proteinExistence type="predicted"/>
<accession>A0A517RPU6</accession>
<evidence type="ECO:0000313" key="2">
    <source>
        <dbReference type="Proteomes" id="UP000317171"/>
    </source>
</evidence>
<dbReference type="Proteomes" id="UP000317171">
    <property type="component" value="Chromosome"/>
</dbReference>
<dbReference type="EMBL" id="CP036269">
    <property type="protein sequence ID" value="QDT45885.1"/>
    <property type="molecule type" value="Genomic_DNA"/>
</dbReference>
<reference evidence="1 2" key="1">
    <citation type="submission" date="2019-02" db="EMBL/GenBank/DDBJ databases">
        <title>Deep-cultivation of Planctomycetes and their phenomic and genomic characterization uncovers novel biology.</title>
        <authorList>
            <person name="Wiegand S."/>
            <person name="Jogler M."/>
            <person name="Boedeker C."/>
            <person name="Pinto D."/>
            <person name="Vollmers J."/>
            <person name="Rivas-Marin E."/>
            <person name="Kohn T."/>
            <person name="Peeters S.H."/>
            <person name="Heuer A."/>
            <person name="Rast P."/>
            <person name="Oberbeckmann S."/>
            <person name="Bunk B."/>
            <person name="Jeske O."/>
            <person name="Meyerdierks A."/>
            <person name="Storesund J.E."/>
            <person name="Kallscheuer N."/>
            <person name="Luecker S."/>
            <person name="Lage O.M."/>
            <person name="Pohl T."/>
            <person name="Merkel B.J."/>
            <person name="Hornburger P."/>
            <person name="Mueller R.-W."/>
            <person name="Bruemmer F."/>
            <person name="Labrenz M."/>
            <person name="Spormann A.M."/>
            <person name="Op den Camp H."/>
            <person name="Overmann J."/>
            <person name="Amann R."/>
            <person name="Jetten M.S.M."/>
            <person name="Mascher T."/>
            <person name="Medema M.H."/>
            <person name="Devos D.P."/>
            <person name="Kaster A.-K."/>
            <person name="Ovreas L."/>
            <person name="Rohde M."/>
            <person name="Galperin M.Y."/>
            <person name="Jogler C."/>
        </authorList>
    </citation>
    <scope>NUCLEOTIDE SEQUENCE [LARGE SCALE GENOMIC DNA]</scope>
    <source>
        <strain evidence="1 2">Pan241w</strain>
    </source>
</reference>
<name>A0A517RPU6_9PLAN</name>
<organism evidence="1 2">
    <name type="scientific">Gimesia alba</name>
    <dbReference type="NCBI Taxonomy" id="2527973"/>
    <lineage>
        <taxon>Bacteria</taxon>
        <taxon>Pseudomonadati</taxon>
        <taxon>Planctomycetota</taxon>
        <taxon>Planctomycetia</taxon>
        <taxon>Planctomycetales</taxon>
        <taxon>Planctomycetaceae</taxon>
        <taxon>Gimesia</taxon>
    </lineage>
</organism>
<keyword evidence="2" id="KW-1185">Reference proteome</keyword>